<organism evidence="2 3">
    <name type="scientific">Hyphomonas jannaschiana VP2</name>
    <dbReference type="NCBI Taxonomy" id="1280952"/>
    <lineage>
        <taxon>Bacteria</taxon>
        <taxon>Pseudomonadati</taxon>
        <taxon>Pseudomonadota</taxon>
        <taxon>Alphaproteobacteria</taxon>
        <taxon>Hyphomonadales</taxon>
        <taxon>Hyphomonadaceae</taxon>
        <taxon>Hyphomonas</taxon>
    </lineage>
</organism>
<comment type="caution">
    <text evidence="2">The sequence shown here is derived from an EMBL/GenBank/DDBJ whole genome shotgun (WGS) entry which is preliminary data.</text>
</comment>
<feature type="compositionally biased region" description="Basic and acidic residues" evidence="1">
    <location>
        <begin position="114"/>
        <end position="123"/>
    </location>
</feature>
<dbReference type="Proteomes" id="UP000024816">
    <property type="component" value="Unassembled WGS sequence"/>
</dbReference>
<dbReference type="PATRIC" id="fig|1280952.3.peg.3500"/>
<name>A0A059F5Z7_9PROT</name>
<dbReference type="STRING" id="1280952.HJA_17500"/>
<dbReference type="EMBL" id="ARYJ01000023">
    <property type="protein sequence ID" value="KCZ82815.1"/>
    <property type="molecule type" value="Genomic_DNA"/>
</dbReference>
<keyword evidence="3" id="KW-1185">Reference proteome</keyword>
<sequence>MSHAYPLGKTVDAALSKVAPAARTLPEAEALARTLDPKLKVVELAIDWLTVSEEAADAMFAPSDALAHGHLQRYEDDKGHPVVAVTWWKLALPGEAAEKPAKPVPKAEPAASEPADHTDDLYFRRGRTKPSRRRYVDPRQLDLFRQSRKDDEA</sequence>
<evidence type="ECO:0000256" key="1">
    <source>
        <dbReference type="SAM" id="MobiDB-lite"/>
    </source>
</evidence>
<feature type="compositionally biased region" description="Basic residues" evidence="1">
    <location>
        <begin position="124"/>
        <end position="133"/>
    </location>
</feature>
<protein>
    <submittedName>
        <fullName evidence="2">Uncharacterized protein</fullName>
    </submittedName>
</protein>
<dbReference type="AlphaFoldDB" id="A0A059F5Z7"/>
<accession>A0A059F5Z7</accession>
<evidence type="ECO:0000313" key="2">
    <source>
        <dbReference type="EMBL" id="KCZ82815.1"/>
    </source>
</evidence>
<dbReference type="RefSeq" id="WP_035585034.1">
    <property type="nucleotide sequence ID" value="NZ_ARYJ01000023.1"/>
</dbReference>
<dbReference type="OrthoDB" id="7619681at2"/>
<reference evidence="2 3" key="1">
    <citation type="journal article" date="2014" name="Antonie Van Leeuwenhoek">
        <title>Hyphomonas beringensis sp. nov. and Hyphomonas chukchiensis sp. nov., isolated from surface seawater of the Bering Sea and Chukchi Sea.</title>
        <authorList>
            <person name="Li C."/>
            <person name="Lai Q."/>
            <person name="Li G."/>
            <person name="Dong C."/>
            <person name="Wang J."/>
            <person name="Liao Y."/>
            <person name="Shao Z."/>
        </authorList>
    </citation>
    <scope>NUCLEOTIDE SEQUENCE [LARGE SCALE GENOMIC DNA]</scope>
    <source>
        <strain evidence="2 3">VP2</strain>
    </source>
</reference>
<feature type="region of interest" description="Disordered" evidence="1">
    <location>
        <begin position="96"/>
        <end position="153"/>
    </location>
</feature>
<gene>
    <name evidence="2" type="ORF">HJA_17500</name>
</gene>
<evidence type="ECO:0000313" key="3">
    <source>
        <dbReference type="Proteomes" id="UP000024816"/>
    </source>
</evidence>
<proteinExistence type="predicted"/>
<feature type="compositionally biased region" description="Basic and acidic residues" evidence="1">
    <location>
        <begin position="134"/>
        <end position="153"/>
    </location>
</feature>